<feature type="non-terminal residue" evidence="1">
    <location>
        <position position="1"/>
    </location>
</feature>
<gene>
    <name evidence="1" type="ORF">OFUS_LOCUS20971</name>
</gene>
<sequence length="169" mass="19336">ITMLKLLLAIAIIGFVGAEWELDTKWIDPDDIEVTEETIPDDEIEEVFADRMIDRIPSFLIPGPVTIIRGVVDISYGIIQVITSRRGNVNLMQRNGQLIRCPWRQRGGFYRWEWTWTTRMRCAGIPSVRARSKGRNSGVASAGCRTQRLLVGNPRGQITFAYRNRRSRC</sequence>
<dbReference type="Proteomes" id="UP000749559">
    <property type="component" value="Unassembled WGS sequence"/>
</dbReference>
<dbReference type="EMBL" id="CAIIXF020000010">
    <property type="protein sequence ID" value="CAH1796579.1"/>
    <property type="molecule type" value="Genomic_DNA"/>
</dbReference>
<keyword evidence="2" id="KW-1185">Reference proteome</keyword>
<comment type="caution">
    <text evidence="1">The sequence shown here is derived from an EMBL/GenBank/DDBJ whole genome shotgun (WGS) entry which is preliminary data.</text>
</comment>
<evidence type="ECO:0000313" key="2">
    <source>
        <dbReference type="Proteomes" id="UP000749559"/>
    </source>
</evidence>
<proteinExistence type="predicted"/>
<accession>A0A8J1XU86</accession>
<dbReference type="AlphaFoldDB" id="A0A8J1XU86"/>
<evidence type="ECO:0000313" key="1">
    <source>
        <dbReference type="EMBL" id="CAH1796579.1"/>
    </source>
</evidence>
<reference evidence="1" key="1">
    <citation type="submission" date="2022-03" db="EMBL/GenBank/DDBJ databases">
        <authorList>
            <person name="Martin C."/>
        </authorList>
    </citation>
    <scope>NUCLEOTIDE SEQUENCE</scope>
</reference>
<organism evidence="1 2">
    <name type="scientific">Owenia fusiformis</name>
    <name type="common">Polychaete worm</name>
    <dbReference type="NCBI Taxonomy" id="6347"/>
    <lineage>
        <taxon>Eukaryota</taxon>
        <taxon>Metazoa</taxon>
        <taxon>Spiralia</taxon>
        <taxon>Lophotrochozoa</taxon>
        <taxon>Annelida</taxon>
        <taxon>Polychaeta</taxon>
        <taxon>Sedentaria</taxon>
        <taxon>Canalipalpata</taxon>
        <taxon>Sabellida</taxon>
        <taxon>Oweniida</taxon>
        <taxon>Oweniidae</taxon>
        <taxon>Owenia</taxon>
    </lineage>
</organism>
<protein>
    <submittedName>
        <fullName evidence="1">Uncharacterized protein</fullName>
    </submittedName>
</protein>
<name>A0A8J1XU86_OWEFU</name>